<evidence type="ECO:0000313" key="3">
    <source>
        <dbReference type="Proteomes" id="UP001501759"/>
    </source>
</evidence>
<evidence type="ECO:0000256" key="1">
    <source>
        <dbReference type="SAM" id="MobiDB-lite"/>
    </source>
</evidence>
<feature type="compositionally biased region" description="Basic and acidic residues" evidence="1">
    <location>
        <begin position="85"/>
        <end position="95"/>
    </location>
</feature>
<dbReference type="Proteomes" id="UP001501759">
    <property type="component" value="Unassembled WGS sequence"/>
</dbReference>
<accession>A0ABP9JJK8</accession>
<feature type="region of interest" description="Disordered" evidence="1">
    <location>
        <begin position="85"/>
        <end position="107"/>
    </location>
</feature>
<gene>
    <name evidence="2" type="ORF">GCM10023335_75260</name>
</gene>
<proteinExistence type="predicted"/>
<protein>
    <submittedName>
        <fullName evidence="2">Uncharacterized protein</fullName>
    </submittedName>
</protein>
<evidence type="ECO:0000313" key="2">
    <source>
        <dbReference type="EMBL" id="GAA5032583.1"/>
    </source>
</evidence>
<dbReference type="EMBL" id="BAABKB010000039">
    <property type="protein sequence ID" value="GAA5032583.1"/>
    <property type="molecule type" value="Genomic_DNA"/>
</dbReference>
<sequence>MAGGVRRSYGANTLGARRLVELEALGMARSAWGTAWADGLAVAKDCAAVQGHFLPPTNAVRGAGGGGGLVIGTWAKNQRAAARRTRENAEGRCREAAPVCSSTKPHP</sequence>
<keyword evidence="3" id="KW-1185">Reference proteome</keyword>
<name>A0ABP9JJK8_9ACTN</name>
<reference evidence="3" key="1">
    <citation type="journal article" date="2019" name="Int. J. Syst. Evol. Microbiol.">
        <title>The Global Catalogue of Microorganisms (GCM) 10K type strain sequencing project: providing services to taxonomists for standard genome sequencing and annotation.</title>
        <authorList>
            <consortium name="The Broad Institute Genomics Platform"/>
            <consortium name="The Broad Institute Genome Sequencing Center for Infectious Disease"/>
            <person name="Wu L."/>
            <person name="Ma J."/>
        </authorList>
    </citation>
    <scope>NUCLEOTIDE SEQUENCE [LARGE SCALE GENOMIC DNA]</scope>
    <source>
        <strain evidence="3">JCM 18409</strain>
    </source>
</reference>
<comment type="caution">
    <text evidence="2">The sequence shown here is derived from an EMBL/GenBank/DDBJ whole genome shotgun (WGS) entry which is preliminary data.</text>
</comment>
<organism evidence="2 3">
    <name type="scientific">Streptomyces siamensis</name>
    <dbReference type="NCBI Taxonomy" id="1274986"/>
    <lineage>
        <taxon>Bacteria</taxon>
        <taxon>Bacillati</taxon>
        <taxon>Actinomycetota</taxon>
        <taxon>Actinomycetes</taxon>
        <taxon>Kitasatosporales</taxon>
        <taxon>Streptomycetaceae</taxon>
        <taxon>Streptomyces</taxon>
    </lineage>
</organism>